<organism evidence="2 3">
    <name type="scientific">Rhizobium leguminosarum</name>
    <dbReference type="NCBI Taxonomy" id="384"/>
    <lineage>
        <taxon>Bacteria</taxon>
        <taxon>Pseudomonadati</taxon>
        <taxon>Pseudomonadota</taxon>
        <taxon>Alphaproteobacteria</taxon>
        <taxon>Hyphomicrobiales</taxon>
        <taxon>Rhizobiaceae</taxon>
        <taxon>Rhizobium/Agrobacterium group</taxon>
        <taxon>Rhizobium</taxon>
    </lineage>
</organism>
<keyword evidence="2" id="KW-0614">Plasmid</keyword>
<dbReference type="Proteomes" id="UP000251166">
    <property type="component" value="Plasmid unnamed1"/>
</dbReference>
<dbReference type="AlphaFoldDB" id="A0A2Z4YRN9"/>
<reference evidence="2 3" key="1">
    <citation type="submission" date="2018-07" db="EMBL/GenBank/DDBJ databases">
        <title>Rhizobium leguminosarum strain:ATCC 14479 Genome sequencing and assembly.</title>
        <authorList>
            <person name="Chakraborty R."/>
        </authorList>
    </citation>
    <scope>NUCLEOTIDE SEQUENCE [LARGE SCALE GENOMIC DNA]</scope>
    <source>
        <strain evidence="2 3">ATCC 14479</strain>
        <plasmid evidence="3">Plasmid unnamed1</plasmid>
    </source>
</reference>
<proteinExistence type="predicted"/>
<keyword evidence="1" id="KW-0472">Membrane</keyword>
<feature type="transmembrane region" description="Helical" evidence="1">
    <location>
        <begin position="54"/>
        <end position="78"/>
    </location>
</feature>
<evidence type="ECO:0000256" key="1">
    <source>
        <dbReference type="SAM" id="Phobius"/>
    </source>
</evidence>
<sequence>MSRETRASKSIRLVTRDGKLLAPAPEVVTTEGADRAIPQDAHDGVFRWILQPLFLIELACCLVFAATIVVVGCAYVIATRALWPILLQNYDLVW</sequence>
<evidence type="ECO:0000313" key="2">
    <source>
        <dbReference type="EMBL" id="AXA43268.1"/>
    </source>
</evidence>
<keyword evidence="1" id="KW-1133">Transmembrane helix</keyword>
<dbReference type="RefSeq" id="WP_112907664.1">
    <property type="nucleotide sequence ID" value="NZ_CP030761.1"/>
</dbReference>
<dbReference type="EMBL" id="CP030761">
    <property type="protein sequence ID" value="AXA43268.1"/>
    <property type="molecule type" value="Genomic_DNA"/>
</dbReference>
<evidence type="ECO:0000313" key="3">
    <source>
        <dbReference type="Proteomes" id="UP000251166"/>
    </source>
</evidence>
<protein>
    <submittedName>
        <fullName evidence="2">Uncharacterized protein</fullName>
    </submittedName>
</protein>
<gene>
    <name evidence="2" type="ORF">DLJ82_5707</name>
</gene>
<geneLocation type="plasmid" evidence="2 3">
    <name>unnamed1</name>
</geneLocation>
<accession>A0A2Z4YRN9</accession>
<keyword evidence="1" id="KW-0812">Transmembrane</keyword>
<name>A0A2Z4YRN9_RHILE</name>